<dbReference type="AlphaFoldDB" id="A0A7J8DXA2"/>
<comment type="caution">
    <text evidence="2">The sequence shown here is derived from an EMBL/GenBank/DDBJ whole genome shotgun (WGS) entry which is preliminary data.</text>
</comment>
<feature type="compositionally biased region" description="Low complexity" evidence="1">
    <location>
        <begin position="82"/>
        <end position="102"/>
    </location>
</feature>
<name>A0A7J8DXA2_ROUAE</name>
<gene>
    <name evidence="2" type="ORF">HJG63_008293</name>
</gene>
<feature type="region of interest" description="Disordered" evidence="1">
    <location>
        <begin position="133"/>
        <end position="187"/>
    </location>
</feature>
<feature type="region of interest" description="Disordered" evidence="1">
    <location>
        <begin position="61"/>
        <end position="108"/>
    </location>
</feature>
<protein>
    <submittedName>
        <fullName evidence="2">Uncharacterized protein</fullName>
    </submittedName>
</protein>
<evidence type="ECO:0000256" key="1">
    <source>
        <dbReference type="SAM" id="MobiDB-lite"/>
    </source>
</evidence>
<evidence type="ECO:0000313" key="2">
    <source>
        <dbReference type="EMBL" id="KAF6427804.1"/>
    </source>
</evidence>
<accession>A0A7J8DXA2</accession>
<dbReference type="EMBL" id="JACASE010000011">
    <property type="protein sequence ID" value="KAF6427804.1"/>
    <property type="molecule type" value="Genomic_DNA"/>
</dbReference>
<dbReference type="Proteomes" id="UP000593571">
    <property type="component" value="Unassembled WGS sequence"/>
</dbReference>
<sequence length="238" mass="25068">MSLPVNGCRARPYCREQCIRFLGRLEHTASNAPAHSSRPVLGVPSQFRGPGFRRVGRVLPAETPQRNPLLAAPGSGGGGCSPGPAAASLWSSRPAPSVAVPSPSLPRPPSLPCVVEARSSPHRLLGECTSCHSGRAHLPNPGPFARSRLRGSSPPPPRKVTLAASMRSGGHRSAPRPPSKGNAFRESLPSRQLVCRPRHGTGLHANPIVCETQITLVLPALQSSLQHVSPKPATRCSL</sequence>
<evidence type="ECO:0000313" key="3">
    <source>
        <dbReference type="Proteomes" id="UP000593571"/>
    </source>
</evidence>
<proteinExistence type="predicted"/>
<reference evidence="2 3" key="1">
    <citation type="journal article" date="2020" name="Nature">
        <title>Six reference-quality genomes reveal evolution of bat adaptations.</title>
        <authorList>
            <person name="Jebb D."/>
            <person name="Huang Z."/>
            <person name="Pippel M."/>
            <person name="Hughes G.M."/>
            <person name="Lavrichenko K."/>
            <person name="Devanna P."/>
            <person name="Winkler S."/>
            <person name="Jermiin L.S."/>
            <person name="Skirmuntt E.C."/>
            <person name="Katzourakis A."/>
            <person name="Burkitt-Gray L."/>
            <person name="Ray D.A."/>
            <person name="Sullivan K.A.M."/>
            <person name="Roscito J.G."/>
            <person name="Kirilenko B.M."/>
            <person name="Davalos L.M."/>
            <person name="Corthals A.P."/>
            <person name="Power M.L."/>
            <person name="Jones G."/>
            <person name="Ransome R.D."/>
            <person name="Dechmann D.K.N."/>
            <person name="Locatelli A.G."/>
            <person name="Puechmaille S.J."/>
            <person name="Fedrigo O."/>
            <person name="Jarvis E.D."/>
            <person name="Hiller M."/>
            <person name="Vernes S.C."/>
            <person name="Myers E.W."/>
            <person name="Teeling E.C."/>
        </authorList>
    </citation>
    <scope>NUCLEOTIDE SEQUENCE [LARGE SCALE GENOMIC DNA]</scope>
    <source>
        <strain evidence="2">MRouAeg1</strain>
        <tissue evidence="2">Muscle</tissue>
    </source>
</reference>
<organism evidence="2 3">
    <name type="scientific">Rousettus aegyptiacus</name>
    <name type="common">Egyptian fruit bat</name>
    <name type="synonym">Pteropus aegyptiacus</name>
    <dbReference type="NCBI Taxonomy" id="9407"/>
    <lineage>
        <taxon>Eukaryota</taxon>
        <taxon>Metazoa</taxon>
        <taxon>Chordata</taxon>
        <taxon>Craniata</taxon>
        <taxon>Vertebrata</taxon>
        <taxon>Euteleostomi</taxon>
        <taxon>Mammalia</taxon>
        <taxon>Eutheria</taxon>
        <taxon>Laurasiatheria</taxon>
        <taxon>Chiroptera</taxon>
        <taxon>Yinpterochiroptera</taxon>
        <taxon>Pteropodoidea</taxon>
        <taxon>Pteropodidae</taxon>
        <taxon>Rousettinae</taxon>
        <taxon>Rousettus</taxon>
    </lineage>
</organism>
<keyword evidence="3" id="KW-1185">Reference proteome</keyword>